<dbReference type="InterPro" id="IPR017871">
    <property type="entry name" value="ABC_transporter-like_CS"/>
</dbReference>
<evidence type="ECO:0000313" key="5">
    <source>
        <dbReference type="Proteomes" id="UP000019482"/>
    </source>
</evidence>
<dbReference type="SMART" id="SM00382">
    <property type="entry name" value="AAA"/>
    <property type="match status" value="1"/>
</dbReference>
<dbReference type="InterPro" id="IPR003593">
    <property type="entry name" value="AAA+_ATPase"/>
</dbReference>
<organism evidence="4 5">
    <name type="scientific">Clostridium tyrobutyricum DIVETGP</name>
    <dbReference type="NCBI Taxonomy" id="1408889"/>
    <lineage>
        <taxon>Bacteria</taxon>
        <taxon>Bacillati</taxon>
        <taxon>Bacillota</taxon>
        <taxon>Clostridia</taxon>
        <taxon>Eubacteriales</taxon>
        <taxon>Clostridiaceae</taxon>
        <taxon>Clostridium</taxon>
    </lineage>
</organism>
<dbReference type="RefSeq" id="WP_017894782.1">
    <property type="nucleotide sequence ID" value="NZ_CBXI010000008.1"/>
</dbReference>
<dbReference type="PANTHER" id="PTHR43514:SF1">
    <property type="entry name" value="SULFATE_THIOSULFATE IMPORT ATP-BINDING PROTEIN CYSA"/>
    <property type="match status" value="1"/>
</dbReference>
<dbReference type="PROSITE" id="PS50893">
    <property type="entry name" value="ABC_TRANSPORTER_2"/>
    <property type="match status" value="1"/>
</dbReference>
<dbReference type="EMBL" id="CBXI010000008">
    <property type="protein sequence ID" value="CDL90630.1"/>
    <property type="molecule type" value="Genomic_DNA"/>
</dbReference>
<proteinExistence type="predicted"/>
<dbReference type="OrthoDB" id="9802264at2"/>
<dbReference type="GO" id="GO:0005524">
    <property type="term" value="F:ATP binding"/>
    <property type="evidence" value="ECO:0007669"/>
    <property type="project" value="UniProtKB-KW"/>
</dbReference>
<dbReference type="InterPro" id="IPR050334">
    <property type="entry name" value="Molybdenum_import_ModC"/>
</dbReference>
<dbReference type="Gene3D" id="3.40.50.300">
    <property type="entry name" value="P-loop containing nucleotide triphosphate hydrolases"/>
    <property type="match status" value="1"/>
</dbReference>
<feature type="domain" description="ABC transporter" evidence="3">
    <location>
        <begin position="2"/>
        <end position="233"/>
    </location>
</feature>
<accession>W6N3T6</accession>
<sequence>MGLYVDIEKKFPEFNLKVKFESKDGVLGLLGASGSGKSMTLKCIAGLETPDRGKIVLNEKIFYDSGKNINIPIKKRKVGFLFQDYALFPNMTVNQNIGFALDNISKSEKGEIVREKINMMNLTGLSERFPSQLSGGQQQRVAIARALAINPEILLLDEPFSALDSHLRSKMEKEIVGILSTYSGSAVFVSHNRDEIYRICKNIAVIDNGVVDAYGEREEIFSNPPTLSCAKLTGCKNISKIKIIDENTVEALNWGCTIKVKDKIQGYPKYIGVRAHYIEYTYDEYGENTFSCILDSISESPFTVMINLYILEKKSPEKLKCIQWEVNKEFWNKIKNIKQPWNIYINPQKVFMVK</sequence>
<dbReference type="InterPro" id="IPR027417">
    <property type="entry name" value="P-loop_NTPase"/>
</dbReference>
<dbReference type="InterPro" id="IPR003439">
    <property type="entry name" value="ABC_transporter-like_ATP-bd"/>
</dbReference>
<dbReference type="Proteomes" id="UP000019482">
    <property type="component" value="Unassembled WGS sequence"/>
</dbReference>
<evidence type="ECO:0000313" key="4">
    <source>
        <dbReference type="EMBL" id="CDL90630.1"/>
    </source>
</evidence>
<protein>
    <submittedName>
        <fullName evidence="4">Molybdenum transport ATP-binding protein ModC (TC 3.A.1.8.1)</fullName>
    </submittedName>
</protein>
<keyword evidence="2 4" id="KW-0067">ATP-binding</keyword>
<dbReference type="AlphaFoldDB" id="W6N3T6"/>
<dbReference type="Pfam" id="PF00005">
    <property type="entry name" value="ABC_tran"/>
    <property type="match status" value="1"/>
</dbReference>
<comment type="caution">
    <text evidence="4">The sequence shown here is derived from an EMBL/GenBank/DDBJ whole genome shotgun (WGS) entry which is preliminary data.</text>
</comment>
<dbReference type="GeneID" id="29419833"/>
<keyword evidence="5" id="KW-1185">Reference proteome</keyword>
<keyword evidence="1" id="KW-0547">Nucleotide-binding</keyword>
<reference evidence="4 5" key="1">
    <citation type="journal article" date="2015" name="Genome Announc.">
        <title>Draft Genome Sequence of Clostridium tyrobutyricum Strain DIVETGP, Isolated from Cow's Milk for Grana Padano Production.</title>
        <authorList>
            <person name="Soggiu A."/>
            <person name="Piras C."/>
            <person name="Gaiarsa S."/>
            <person name="Sassera D."/>
            <person name="Roncada P."/>
            <person name="Bendixen E."/>
            <person name="Brasca M."/>
            <person name="Bonizzi L."/>
        </authorList>
    </citation>
    <scope>NUCLEOTIDE SEQUENCE [LARGE SCALE GENOMIC DNA]</scope>
    <source>
        <strain evidence="4 5">DIVETGP</strain>
    </source>
</reference>
<dbReference type="SUPFAM" id="SSF52540">
    <property type="entry name" value="P-loop containing nucleoside triphosphate hydrolases"/>
    <property type="match status" value="1"/>
</dbReference>
<gene>
    <name evidence="4" type="ORF">CTDIVETGP_0700</name>
</gene>
<name>W6N3T6_CLOTY</name>
<dbReference type="PANTHER" id="PTHR43514">
    <property type="entry name" value="ABC TRANSPORTER I FAMILY MEMBER 10"/>
    <property type="match status" value="1"/>
</dbReference>
<dbReference type="GO" id="GO:0016887">
    <property type="term" value="F:ATP hydrolysis activity"/>
    <property type="evidence" value="ECO:0007669"/>
    <property type="project" value="InterPro"/>
</dbReference>
<dbReference type="PROSITE" id="PS00211">
    <property type="entry name" value="ABC_TRANSPORTER_1"/>
    <property type="match status" value="1"/>
</dbReference>
<evidence type="ECO:0000259" key="3">
    <source>
        <dbReference type="PROSITE" id="PS50893"/>
    </source>
</evidence>
<evidence type="ECO:0000256" key="2">
    <source>
        <dbReference type="ARBA" id="ARBA00022840"/>
    </source>
</evidence>
<evidence type="ECO:0000256" key="1">
    <source>
        <dbReference type="ARBA" id="ARBA00022741"/>
    </source>
</evidence>